<dbReference type="RefSeq" id="WP_021737764.1">
    <property type="nucleotide sequence ID" value="NZ_KI271082.1"/>
</dbReference>
<comment type="caution">
    <text evidence="2">The sequence shown here is derived from an EMBL/GenBank/DDBJ whole genome shotgun (WGS) entry which is preliminary data.</text>
</comment>
<gene>
    <name evidence="2" type="ORF">HMPREF0373_00557</name>
</gene>
<keyword evidence="1" id="KW-0812">Transmembrane</keyword>
<evidence type="ECO:0000256" key="1">
    <source>
        <dbReference type="SAM" id="Phobius"/>
    </source>
</evidence>
<evidence type="ECO:0000313" key="3">
    <source>
        <dbReference type="Proteomes" id="UP000016608"/>
    </source>
</evidence>
<reference evidence="2 3" key="1">
    <citation type="submission" date="2013-06" db="EMBL/GenBank/DDBJ databases">
        <authorList>
            <person name="Weinstock G."/>
            <person name="Sodergren E."/>
            <person name="Lobos E.A."/>
            <person name="Fulton L."/>
            <person name="Fulton R."/>
            <person name="Courtney L."/>
            <person name="Fronick C."/>
            <person name="O'Laughlin M."/>
            <person name="Godfrey J."/>
            <person name="Wilson R.M."/>
            <person name="Miner T."/>
            <person name="Farmer C."/>
            <person name="Delehaunty K."/>
            <person name="Cordes M."/>
            <person name="Minx P."/>
            <person name="Tomlinson C."/>
            <person name="Chen J."/>
            <person name="Wollam A."/>
            <person name="Pepin K.H."/>
            <person name="Bhonagiri V."/>
            <person name="Zhang X."/>
            <person name="Warren W."/>
            <person name="Mitreva M."/>
            <person name="Mardis E.R."/>
            <person name="Wilson R.K."/>
        </authorList>
    </citation>
    <scope>NUCLEOTIDE SEQUENCE [LARGE SCALE GENOMIC DNA]</scope>
    <source>
        <strain evidence="2 3">ATCC 29099</strain>
    </source>
</reference>
<proteinExistence type="predicted"/>
<keyword evidence="1" id="KW-0472">Membrane</keyword>
<organism evidence="2 3">
    <name type="scientific">Eubacterium ramulus ATCC 29099</name>
    <dbReference type="NCBI Taxonomy" id="1256908"/>
    <lineage>
        <taxon>Bacteria</taxon>
        <taxon>Bacillati</taxon>
        <taxon>Bacillota</taxon>
        <taxon>Clostridia</taxon>
        <taxon>Eubacteriales</taxon>
        <taxon>Eubacteriaceae</taxon>
        <taxon>Eubacterium</taxon>
    </lineage>
</organism>
<dbReference type="EMBL" id="AWVJ01000042">
    <property type="protein sequence ID" value="ERK50736.1"/>
    <property type="molecule type" value="Genomic_DNA"/>
</dbReference>
<dbReference type="PATRIC" id="fig|1256908.3.peg.508"/>
<dbReference type="eggNOG" id="ENOG50332IE">
    <property type="taxonomic scope" value="Bacteria"/>
</dbReference>
<dbReference type="HOGENOM" id="CLU_1188074_0_0_9"/>
<name>U2Q2Z0_EUBRA</name>
<keyword evidence="3" id="KW-1185">Reference proteome</keyword>
<evidence type="ECO:0000313" key="2">
    <source>
        <dbReference type="EMBL" id="ERK50736.1"/>
    </source>
</evidence>
<protein>
    <submittedName>
        <fullName evidence="2">Uncharacterized protein</fullName>
    </submittedName>
</protein>
<feature type="transmembrane region" description="Helical" evidence="1">
    <location>
        <begin position="21"/>
        <end position="42"/>
    </location>
</feature>
<feature type="transmembrane region" description="Helical" evidence="1">
    <location>
        <begin position="48"/>
        <end position="73"/>
    </location>
</feature>
<dbReference type="Proteomes" id="UP000016608">
    <property type="component" value="Unassembled WGS sequence"/>
</dbReference>
<sequence>MKLLIEKSDLELLLEKKRDLIGNKVTIDTIIAGISFLLSVFTASYSDIFGISGTVLKTVFCLIGIGYTVKIIYDLFQANRHPYNHELLLNDIENLDKIQHDHSLVIIYNRDMVGTKRFLVYDDERWDCKLFLNYKTQARNNEAALLEKVSADLQIDKSQIHCRYITSRIQEKYSVSHKENRVYNHRLYEICIDNLSEISQKNDFLKNGKHFYWMTLGEMAKDDNIAKKNLDVIDFVKEVFG</sequence>
<dbReference type="GeneID" id="42785364"/>
<dbReference type="AlphaFoldDB" id="U2Q2Z0"/>
<accession>U2Q2Z0</accession>
<keyword evidence="1" id="KW-1133">Transmembrane helix</keyword>